<sequence>MYLTVCHT</sequence>
<accession>A0A0B0P1J5</accession>
<dbReference type="Proteomes" id="UP000032142">
    <property type="component" value="Unassembled WGS sequence"/>
</dbReference>
<gene>
    <name evidence="1" type="ORF">F383_04287</name>
</gene>
<name>A0A0B0P1J5_GOSAR</name>
<keyword evidence="2" id="KW-1185">Reference proteome</keyword>
<organism evidence="1 2">
    <name type="scientific">Gossypium arboreum</name>
    <name type="common">Tree cotton</name>
    <name type="synonym">Gossypium nanking</name>
    <dbReference type="NCBI Taxonomy" id="29729"/>
    <lineage>
        <taxon>Eukaryota</taxon>
        <taxon>Viridiplantae</taxon>
        <taxon>Streptophyta</taxon>
        <taxon>Embryophyta</taxon>
        <taxon>Tracheophyta</taxon>
        <taxon>Spermatophyta</taxon>
        <taxon>Magnoliopsida</taxon>
        <taxon>eudicotyledons</taxon>
        <taxon>Gunneridae</taxon>
        <taxon>Pentapetalae</taxon>
        <taxon>rosids</taxon>
        <taxon>malvids</taxon>
        <taxon>Malvales</taxon>
        <taxon>Malvaceae</taxon>
        <taxon>Malvoideae</taxon>
        <taxon>Gossypium</taxon>
    </lineage>
</organism>
<proteinExistence type="predicted"/>
<dbReference type="EMBL" id="KN416185">
    <property type="protein sequence ID" value="KHG20608.1"/>
    <property type="molecule type" value="Genomic_DNA"/>
</dbReference>
<evidence type="ECO:0000313" key="2">
    <source>
        <dbReference type="Proteomes" id="UP000032142"/>
    </source>
</evidence>
<reference evidence="2" key="1">
    <citation type="submission" date="2014-09" db="EMBL/GenBank/DDBJ databases">
        <authorList>
            <person name="Mudge J."/>
            <person name="Ramaraj T."/>
            <person name="Lindquist I.E."/>
            <person name="Bharti A.K."/>
            <person name="Sundararajan A."/>
            <person name="Cameron C.T."/>
            <person name="Woodward J.E."/>
            <person name="May G.D."/>
            <person name="Brubaker C."/>
            <person name="Broadhvest J."/>
            <person name="Wilkins T.A."/>
        </authorList>
    </citation>
    <scope>NUCLEOTIDE SEQUENCE</scope>
    <source>
        <strain evidence="2">cv. AKA8401</strain>
    </source>
</reference>
<protein>
    <submittedName>
        <fullName evidence="1">Uncharacterized protein</fullName>
    </submittedName>
</protein>
<evidence type="ECO:0000313" key="1">
    <source>
        <dbReference type="EMBL" id="KHG20608.1"/>
    </source>
</evidence>